<gene>
    <name evidence="1" type="ORF">GV68_07005</name>
</gene>
<dbReference type="AlphaFoldDB" id="A0A922T7F6"/>
<evidence type="ECO:0000313" key="1">
    <source>
        <dbReference type="EMBL" id="KEQ06410.1"/>
    </source>
</evidence>
<dbReference type="OrthoDB" id="8116945at2"/>
<name>A0A922T7F6_9HYPH</name>
<comment type="caution">
    <text evidence="1">The sequence shown here is derived from an EMBL/GenBank/DDBJ whole genome shotgun (WGS) entry which is preliminary data.</text>
</comment>
<dbReference type="EMBL" id="JOKJ01000016">
    <property type="protein sequence ID" value="KEQ06410.1"/>
    <property type="molecule type" value="Genomic_DNA"/>
</dbReference>
<sequence length="77" mass="8587">MIRYAENPKHYQTSPATRCARSLTERMAEDLREAGFSGQGDVQSLVDRGWSRATVIRLGPTAIAIARRQSVRQIARG</sequence>
<protein>
    <submittedName>
        <fullName evidence="1">Uncharacterized protein</fullName>
    </submittedName>
</protein>
<evidence type="ECO:0000313" key="2">
    <source>
        <dbReference type="Proteomes" id="UP000052167"/>
    </source>
</evidence>
<keyword evidence="2" id="KW-1185">Reference proteome</keyword>
<dbReference type="RefSeq" id="WP_037166332.1">
    <property type="nucleotide sequence ID" value="NZ_CAJXID010000015.1"/>
</dbReference>
<accession>A0A922T7F6</accession>
<reference evidence="1 2" key="1">
    <citation type="submission" date="2014-06" db="EMBL/GenBank/DDBJ databases">
        <title>Rhizobium pelagicum/R2-400B4.</title>
        <authorList>
            <person name="Kimes N.E."/>
            <person name="Lopez-Perez M."/>
        </authorList>
    </citation>
    <scope>NUCLEOTIDE SEQUENCE [LARGE SCALE GENOMIC DNA]</scope>
    <source>
        <strain evidence="1 2">R2-400B4</strain>
    </source>
</reference>
<organism evidence="1 2">
    <name type="scientific">Pseudorhizobium pelagicum</name>
    <dbReference type="NCBI Taxonomy" id="1509405"/>
    <lineage>
        <taxon>Bacteria</taxon>
        <taxon>Pseudomonadati</taxon>
        <taxon>Pseudomonadota</taxon>
        <taxon>Alphaproteobacteria</taxon>
        <taxon>Hyphomicrobiales</taxon>
        <taxon>Rhizobiaceae</taxon>
        <taxon>Rhizobium/Agrobacterium group</taxon>
        <taxon>Pseudorhizobium</taxon>
    </lineage>
</organism>
<proteinExistence type="predicted"/>
<dbReference type="Proteomes" id="UP000052167">
    <property type="component" value="Unassembled WGS sequence"/>
</dbReference>